<comment type="caution">
    <text evidence="2">The sequence shown here is derived from an EMBL/GenBank/DDBJ whole genome shotgun (WGS) entry which is preliminary data.</text>
</comment>
<feature type="compositionally biased region" description="Basic residues" evidence="1">
    <location>
        <begin position="308"/>
        <end position="318"/>
    </location>
</feature>
<evidence type="ECO:0000313" key="3">
    <source>
        <dbReference type="Proteomes" id="UP001055091"/>
    </source>
</evidence>
<protein>
    <submittedName>
        <fullName evidence="2">Uncharacterized protein</fullName>
    </submittedName>
</protein>
<feature type="region of interest" description="Disordered" evidence="1">
    <location>
        <begin position="293"/>
        <end position="318"/>
    </location>
</feature>
<dbReference type="Proteomes" id="UP001055091">
    <property type="component" value="Unassembled WGS sequence"/>
</dbReference>
<sequence>MQLTIKPMQPEERLYSYQQSSQIRAQTGSIGYLRGDFGKTGTEFYTSWQDHIKGFRSDDFGDEFDKVVNALRFEDVGGGLFGSRNAMRLFCKENPDSAFQGNYCEEFGFRIDKGRHNFLIRCNPMVDDYNFYVFCYVKEHLDAHMEKAKNGIRFITPEYRELFRIADGEQIQITRPNGEKTLRTCRYIDETHAEIGSNNLYHICQFAEMMEETGSKVIPMRSSLPEKCFSTLPSADKLIIIQKGEMGYIPSEMQIAGKTAREAADIANDTIGVTKKQEAAMLAGSLFGWQTPAADPKNYDDNGNPIKPAKKKSREYER</sequence>
<proteinExistence type="predicted"/>
<organism evidence="2 3">
    <name type="scientific">Hungatella hathewayi</name>
    <dbReference type="NCBI Taxonomy" id="154046"/>
    <lineage>
        <taxon>Bacteria</taxon>
        <taxon>Bacillati</taxon>
        <taxon>Bacillota</taxon>
        <taxon>Clostridia</taxon>
        <taxon>Lachnospirales</taxon>
        <taxon>Lachnospiraceae</taxon>
        <taxon>Hungatella</taxon>
    </lineage>
</organism>
<reference evidence="2" key="1">
    <citation type="submission" date="2022-01" db="EMBL/GenBank/DDBJ databases">
        <title>Novel bile acid biosynthetic pathways are enriched in the microbiome of centenarians.</title>
        <authorList>
            <person name="Sato Y."/>
            <person name="Atarashi K."/>
            <person name="Plichta R.D."/>
            <person name="Arai Y."/>
            <person name="Sasajima S."/>
            <person name="Kearney M.S."/>
            <person name="Suda W."/>
            <person name="Takeshita K."/>
            <person name="Sasaki T."/>
            <person name="Okamoto S."/>
            <person name="Skelly N.A."/>
            <person name="Okamura Y."/>
            <person name="Vlamakis H."/>
            <person name="Li Y."/>
            <person name="Tanoue T."/>
            <person name="Takei H."/>
            <person name="Nittono H."/>
            <person name="Narushima S."/>
            <person name="Irie J."/>
            <person name="Itoh H."/>
            <person name="Moriya K."/>
            <person name="Sugiura Y."/>
            <person name="Suematsu M."/>
            <person name="Moritoki N."/>
            <person name="Shibata S."/>
            <person name="Littman R.D."/>
            <person name="Fischbach A.M."/>
            <person name="Uwamino Y."/>
            <person name="Inoue T."/>
            <person name="Honda A."/>
            <person name="Hattori M."/>
            <person name="Murai T."/>
            <person name="Xavier J.R."/>
            <person name="Hirose N."/>
            <person name="Honda K."/>
        </authorList>
    </citation>
    <scope>NUCLEOTIDE SEQUENCE</scope>
    <source>
        <strain evidence="2">CE91-St55</strain>
    </source>
</reference>
<evidence type="ECO:0000256" key="1">
    <source>
        <dbReference type="SAM" id="MobiDB-lite"/>
    </source>
</evidence>
<dbReference type="RefSeq" id="WP_244053295.1">
    <property type="nucleotide sequence ID" value="NZ_BQNJ01000003.1"/>
</dbReference>
<gene>
    <name evidence="2" type="ORF">CE91St55_67350</name>
</gene>
<dbReference type="EMBL" id="BQNJ01000003">
    <property type="protein sequence ID" value="GKH04754.1"/>
    <property type="molecule type" value="Genomic_DNA"/>
</dbReference>
<accession>A0AA37JNZ4</accession>
<dbReference type="AlphaFoldDB" id="A0AA37JNZ4"/>
<evidence type="ECO:0000313" key="2">
    <source>
        <dbReference type="EMBL" id="GKH04754.1"/>
    </source>
</evidence>
<name>A0AA37JNZ4_9FIRM</name>